<protein>
    <submittedName>
        <fullName evidence="1">Uncharacterized protein</fullName>
    </submittedName>
</protein>
<dbReference type="AlphaFoldDB" id="A0A9X3EX39"/>
<name>A0A9X3EX39_9BACT</name>
<reference evidence="1" key="1">
    <citation type="submission" date="2022-11" db="EMBL/GenBank/DDBJ databases">
        <title>Minimal conservation of predation-associated metabolite biosynthetic gene clusters underscores biosynthetic potential of Myxococcota including descriptions for ten novel species: Archangium lansinium sp. nov., Myxococcus landrumus sp. nov., Nannocystis bai.</title>
        <authorList>
            <person name="Ahearne A."/>
            <person name="Stevens C."/>
            <person name="Phillips K."/>
        </authorList>
    </citation>
    <scope>NUCLEOTIDE SEQUENCE</scope>
    <source>
        <strain evidence="1">Na p29</strain>
    </source>
</reference>
<comment type="caution">
    <text evidence="1">The sequence shown here is derived from an EMBL/GenBank/DDBJ whole genome shotgun (WGS) entry which is preliminary data.</text>
</comment>
<gene>
    <name evidence="1" type="ORF">OV079_40765</name>
</gene>
<dbReference type="Proteomes" id="UP001150924">
    <property type="component" value="Unassembled WGS sequence"/>
</dbReference>
<organism evidence="1 2">
    <name type="scientific">Nannocystis pusilla</name>
    <dbReference type="NCBI Taxonomy" id="889268"/>
    <lineage>
        <taxon>Bacteria</taxon>
        <taxon>Pseudomonadati</taxon>
        <taxon>Myxococcota</taxon>
        <taxon>Polyangia</taxon>
        <taxon>Nannocystales</taxon>
        <taxon>Nannocystaceae</taxon>
        <taxon>Nannocystis</taxon>
    </lineage>
</organism>
<dbReference type="EMBL" id="JAPNKE010000002">
    <property type="protein sequence ID" value="MCY1011782.1"/>
    <property type="molecule type" value="Genomic_DNA"/>
</dbReference>
<sequence>MPTFLRVVDPDQPVCRHLRTKAMHVYGRDTPDAFSTSRSSTITACARSS</sequence>
<dbReference type="RefSeq" id="WP_267775094.1">
    <property type="nucleotide sequence ID" value="NZ_JAPNKE010000002.1"/>
</dbReference>
<proteinExistence type="predicted"/>
<evidence type="ECO:0000313" key="1">
    <source>
        <dbReference type="EMBL" id="MCY1011782.1"/>
    </source>
</evidence>
<accession>A0A9X3EX39</accession>
<evidence type="ECO:0000313" key="2">
    <source>
        <dbReference type="Proteomes" id="UP001150924"/>
    </source>
</evidence>
<keyword evidence="2" id="KW-1185">Reference proteome</keyword>